<dbReference type="InterPro" id="IPR027417">
    <property type="entry name" value="P-loop_NTPase"/>
</dbReference>
<comment type="catalytic activity">
    <reaction evidence="7 8">
        <text>CMP + ATP = CDP + ADP</text>
        <dbReference type="Rhea" id="RHEA:11600"/>
        <dbReference type="ChEBI" id="CHEBI:30616"/>
        <dbReference type="ChEBI" id="CHEBI:58069"/>
        <dbReference type="ChEBI" id="CHEBI:60377"/>
        <dbReference type="ChEBI" id="CHEBI:456216"/>
        <dbReference type="EC" id="2.7.4.25"/>
    </reaction>
</comment>
<dbReference type="GO" id="GO:0005524">
    <property type="term" value="F:ATP binding"/>
    <property type="evidence" value="ECO:0007669"/>
    <property type="project" value="UniProtKB-UniRule"/>
</dbReference>
<evidence type="ECO:0000256" key="8">
    <source>
        <dbReference type="HAMAP-Rule" id="MF_00238"/>
    </source>
</evidence>
<protein>
    <recommendedName>
        <fullName evidence="8">Cytidylate kinase</fullName>
        <shortName evidence="8">CK</shortName>
        <ecNumber evidence="8">2.7.4.25</ecNumber>
    </recommendedName>
    <alternativeName>
        <fullName evidence="8">Cytidine monophosphate kinase</fullName>
        <shortName evidence="8">CMP kinase</shortName>
    </alternativeName>
</protein>
<evidence type="ECO:0000313" key="11">
    <source>
        <dbReference type="Proteomes" id="UP000599312"/>
    </source>
</evidence>
<dbReference type="NCBIfam" id="TIGR00017">
    <property type="entry name" value="cmk"/>
    <property type="match status" value="1"/>
</dbReference>
<evidence type="ECO:0000256" key="1">
    <source>
        <dbReference type="ARBA" id="ARBA00009427"/>
    </source>
</evidence>
<keyword evidence="5 8" id="KW-0067">ATP-binding</keyword>
<reference evidence="10" key="1">
    <citation type="submission" date="2020-11" db="EMBL/GenBank/DDBJ databases">
        <authorList>
            <person name="Kim M.K."/>
        </authorList>
    </citation>
    <scope>NUCLEOTIDE SEQUENCE</scope>
    <source>
        <strain evidence="10">BT350</strain>
    </source>
</reference>
<dbReference type="Pfam" id="PF02224">
    <property type="entry name" value="Cytidylate_kin"/>
    <property type="match status" value="1"/>
</dbReference>
<dbReference type="InterPro" id="IPR011994">
    <property type="entry name" value="Cytidylate_kinase_dom"/>
</dbReference>
<proteinExistence type="inferred from homology"/>
<dbReference type="SUPFAM" id="SSF52540">
    <property type="entry name" value="P-loop containing nucleoside triphosphate hydrolases"/>
    <property type="match status" value="1"/>
</dbReference>
<dbReference type="GO" id="GO:0005737">
    <property type="term" value="C:cytoplasm"/>
    <property type="evidence" value="ECO:0007669"/>
    <property type="project" value="UniProtKB-SubCell"/>
</dbReference>
<keyword evidence="2 8" id="KW-0808">Transferase</keyword>
<comment type="subcellular location">
    <subcellularLocation>
        <location evidence="8">Cytoplasm</location>
    </subcellularLocation>
</comment>
<evidence type="ECO:0000313" key="10">
    <source>
        <dbReference type="EMBL" id="MBF9233748.1"/>
    </source>
</evidence>
<dbReference type="GO" id="GO:0006220">
    <property type="term" value="P:pyrimidine nucleotide metabolic process"/>
    <property type="evidence" value="ECO:0007669"/>
    <property type="project" value="UniProtKB-UniRule"/>
</dbReference>
<evidence type="ECO:0000259" key="9">
    <source>
        <dbReference type="Pfam" id="PF02224"/>
    </source>
</evidence>
<evidence type="ECO:0000256" key="7">
    <source>
        <dbReference type="ARBA" id="ARBA00048478"/>
    </source>
</evidence>
<evidence type="ECO:0000256" key="5">
    <source>
        <dbReference type="ARBA" id="ARBA00022840"/>
    </source>
</evidence>
<accession>A0A931BSB1</accession>
<keyword evidence="3 8" id="KW-0547">Nucleotide-binding</keyword>
<organism evidence="10 11">
    <name type="scientific">Microvirga alba</name>
    <dbReference type="NCBI Taxonomy" id="2791025"/>
    <lineage>
        <taxon>Bacteria</taxon>
        <taxon>Pseudomonadati</taxon>
        <taxon>Pseudomonadota</taxon>
        <taxon>Alphaproteobacteria</taxon>
        <taxon>Hyphomicrobiales</taxon>
        <taxon>Methylobacteriaceae</taxon>
        <taxon>Microvirga</taxon>
    </lineage>
</organism>
<keyword evidence="8" id="KW-0963">Cytoplasm</keyword>
<feature type="binding site" evidence="8">
    <location>
        <begin position="7"/>
        <end position="15"/>
    </location>
    <ligand>
        <name>ATP</name>
        <dbReference type="ChEBI" id="CHEBI:30616"/>
    </ligand>
</feature>
<dbReference type="HAMAP" id="MF_00238">
    <property type="entry name" value="Cytidyl_kinase_type1"/>
    <property type="match status" value="1"/>
</dbReference>
<gene>
    <name evidence="8" type="primary">cmk</name>
    <name evidence="10" type="ORF">I2H38_10215</name>
</gene>
<dbReference type="GO" id="GO:0036431">
    <property type="term" value="F:dCMP kinase activity"/>
    <property type="evidence" value="ECO:0007669"/>
    <property type="project" value="InterPro"/>
</dbReference>
<evidence type="ECO:0000256" key="2">
    <source>
        <dbReference type="ARBA" id="ARBA00022679"/>
    </source>
</evidence>
<evidence type="ECO:0000256" key="3">
    <source>
        <dbReference type="ARBA" id="ARBA00022741"/>
    </source>
</evidence>
<dbReference type="EC" id="2.7.4.25" evidence="8"/>
<evidence type="ECO:0000256" key="6">
    <source>
        <dbReference type="ARBA" id="ARBA00047615"/>
    </source>
</evidence>
<evidence type="ECO:0000256" key="4">
    <source>
        <dbReference type="ARBA" id="ARBA00022777"/>
    </source>
</evidence>
<dbReference type="InterPro" id="IPR003136">
    <property type="entry name" value="Cytidylate_kin"/>
</dbReference>
<dbReference type="RefSeq" id="WP_196271750.1">
    <property type="nucleotide sequence ID" value="NZ_JADQDO010000004.1"/>
</dbReference>
<feature type="domain" description="Cytidylate kinase" evidence="9">
    <location>
        <begin position="3"/>
        <end position="202"/>
    </location>
</feature>
<dbReference type="Proteomes" id="UP000599312">
    <property type="component" value="Unassembled WGS sequence"/>
</dbReference>
<name>A0A931BSB1_9HYPH</name>
<keyword evidence="4 8" id="KW-0418">Kinase</keyword>
<comment type="catalytic activity">
    <reaction evidence="6 8">
        <text>dCMP + ATP = dCDP + ADP</text>
        <dbReference type="Rhea" id="RHEA:25094"/>
        <dbReference type="ChEBI" id="CHEBI:30616"/>
        <dbReference type="ChEBI" id="CHEBI:57566"/>
        <dbReference type="ChEBI" id="CHEBI:58593"/>
        <dbReference type="ChEBI" id="CHEBI:456216"/>
        <dbReference type="EC" id="2.7.4.25"/>
    </reaction>
</comment>
<keyword evidence="11" id="KW-1185">Reference proteome</keyword>
<sequence length="207" mass="22681">MIIAIDGPAASGKGTLGKRLSEHFGFAHLDTGLLYRAVARVMLDRGSLLTDREAAALVAQNLDVTHLDDPRLRGAEMGEAASMISAYQPVRDALLAFQRQFGSQEPGAVLDGRDIGTVVCPQAEVKLFITATPEERARRRHLELLKRGEQAAYETILDDIRRRDERDMSRSTAPLKAAEDAMTLDTTHLDADAAFRAALELVETQRA</sequence>
<dbReference type="EMBL" id="JADQDO010000004">
    <property type="protein sequence ID" value="MBF9233748.1"/>
    <property type="molecule type" value="Genomic_DNA"/>
</dbReference>
<dbReference type="CDD" id="cd02020">
    <property type="entry name" value="CMPK"/>
    <property type="match status" value="1"/>
</dbReference>
<comment type="similarity">
    <text evidence="1 8">Belongs to the cytidylate kinase family. Type 1 subfamily.</text>
</comment>
<dbReference type="AlphaFoldDB" id="A0A931BSB1"/>
<comment type="caution">
    <text evidence="10">The sequence shown here is derived from an EMBL/GenBank/DDBJ whole genome shotgun (WGS) entry which is preliminary data.</text>
</comment>
<dbReference type="Gene3D" id="3.40.50.300">
    <property type="entry name" value="P-loop containing nucleotide triphosphate hydrolases"/>
    <property type="match status" value="1"/>
</dbReference>